<dbReference type="InterPro" id="IPR019760">
    <property type="entry name" value="DNA-dir_DNA_pol_A_CS"/>
</dbReference>
<dbReference type="EC" id="2.7.7.7" evidence="2 15"/>
<keyword evidence="8 16" id="KW-0227">DNA damage</keyword>
<evidence type="ECO:0000256" key="8">
    <source>
        <dbReference type="ARBA" id="ARBA00022763"/>
    </source>
</evidence>
<accession>A0ABZ0CCU9</accession>
<dbReference type="EMBL" id="CP132449">
    <property type="protein sequence ID" value="WNY64170.1"/>
    <property type="molecule type" value="Genomic_DNA"/>
</dbReference>
<name>A0ABZ0CCU9_9SPIR</name>
<dbReference type="Gene3D" id="3.30.70.370">
    <property type="match status" value="1"/>
</dbReference>
<proteinExistence type="inferred from homology"/>
<dbReference type="PANTHER" id="PTHR10133">
    <property type="entry name" value="DNA POLYMERASE I"/>
    <property type="match status" value="1"/>
</dbReference>
<dbReference type="NCBIfam" id="TIGR00593">
    <property type="entry name" value="pola"/>
    <property type="match status" value="1"/>
</dbReference>
<reference evidence="20" key="1">
    <citation type="submission" date="2023-07" db="EMBL/GenBank/DDBJ databases">
        <title>Genome sequencing of multiple Borrelia sensu lato isolates.</title>
        <authorList>
            <person name="Mongodin E.F."/>
            <person name="Rudenko N."/>
            <person name="Fraser C.M."/>
            <person name="Schutzer S."/>
            <person name="Luft B."/>
            <person name="Morgan R."/>
            <person name="Chastens S."/>
            <person name="Qiu W."/>
        </authorList>
    </citation>
    <scope>NUCLEOTIDE SEQUENCE [LARGE SCALE GENOMIC DNA]</scope>
    <source>
        <strain evidence="20">SCW30h</strain>
    </source>
</reference>
<comment type="function">
    <text evidence="16">In addition to polymerase activity, this DNA polymerase exhibits 3'-5' and 5'-3' exonuclease activity.</text>
</comment>
<dbReference type="InterPro" id="IPR018320">
    <property type="entry name" value="DNA_polymerase_1"/>
</dbReference>
<comment type="similarity">
    <text evidence="1 16">Belongs to the DNA polymerase type-A family.</text>
</comment>
<dbReference type="Pfam" id="PF02739">
    <property type="entry name" value="5_3_exonuc_N"/>
    <property type="match status" value="1"/>
</dbReference>
<keyword evidence="4 16" id="KW-0808">Transferase</keyword>
<dbReference type="Gene3D" id="3.30.420.10">
    <property type="entry name" value="Ribonuclease H-like superfamily/Ribonuclease H"/>
    <property type="match status" value="1"/>
</dbReference>
<dbReference type="RefSeq" id="WP_316257332.1">
    <property type="nucleotide sequence ID" value="NZ_CP132449.1"/>
</dbReference>
<dbReference type="SUPFAM" id="SSF56672">
    <property type="entry name" value="DNA/RNA polymerases"/>
    <property type="match status" value="1"/>
</dbReference>
<dbReference type="PROSITE" id="PS00447">
    <property type="entry name" value="DNA_POLYMERASE_A"/>
    <property type="match status" value="1"/>
</dbReference>
<dbReference type="InterPro" id="IPR002421">
    <property type="entry name" value="5-3_exonuclease"/>
</dbReference>
<keyword evidence="5 16" id="KW-0548">Nucleotidyltransferase</keyword>
<dbReference type="Pfam" id="PF01367">
    <property type="entry name" value="5_3_exonuc"/>
    <property type="match status" value="1"/>
</dbReference>
<evidence type="ECO:0000256" key="11">
    <source>
        <dbReference type="ARBA" id="ARBA00022932"/>
    </source>
</evidence>
<evidence type="ECO:0000259" key="18">
    <source>
        <dbReference type="SMART" id="SM00475"/>
    </source>
</evidence>
<dbReference type="SMART" id="SM00279">
    <property type="entry name" value="HhH2"/>
    <property type="match status" value="1"/>
</dbReference>
<dbReference type="InterPro" id="IPR012337">
    <property type="entry name" value="RNaseH-like_sf"/>
</dbReference>
<evidence type="ECO:0000256" key="6">
    <source>
        <dbReference type="ARBA" id="ARBA00022705"/>
    </source>
</evidence>
<keyword evidence="11 16" id="KW-0239">DNA-directed DNA polymerase</keyword>
<evidence type="ECO:0000259" key="19">
    <source>
        <dbReference type="SMART" id="SM00482"/>
    </source>
</evidence>
<dbReference type="GO" id="GO:0003887">
    <property type="term" value="F:DNA-directed DNA polymerase activity"/>
    <property type="evidence" value="ECO:0007669"/>
    <property type="project" value="UniProtKB-EC"/>
</dbReference>
<evidence type="ECO:0000256" key="7">
    <source>
        <dbReference type="ARBA" id="ARBA00022722"/>
    </source>
</evidence>
<evidence type="ECO:0000256" key="14">
    <source>
        <dbReference type="ARBA" id="ARBA00049244"/>
    </source>
</evidence>
<evidence type="ECO:0000256" key="1">
    <source>
        <dbReference type="ARBA" id="ARBA00007705"/>
    </source>
</evidence>
<evidence type="ECO:0000256" key="13">
    <source>
        <dbReference type="ARBA" id="ARBA00023204"/>
    </source>
</evidence>
<dbReference type="CDD" id="cd09898">
    <property type="entry name" value="H3TH_53EXO"/>
    <property type="match status" value="1"/>
</dbReference>
<dbReference type="InterPro" id="IPR043502">
    <property type="entry name" value="DNA/RNA_pol_sf"/>
</dbReference>
<feature type="domain" description="5'-3' exonuclease" evidence="18">
    <location>
        <begin position="1"/>
        <end position="259"/>
    </location>
</feature>
<dbReference type="Pfam" id="PF01612">
    <property type="entry name" value="DNA_pol_A_exo1"/>
    <property type="match status" value="1"/>
</dbReference>
<keyword evidence="9 16" id="KW-0378">Hydrolase</keyword>
<evidence type="ECO:0000256" key="3">
    <source>
        <dbReference type="ARBA" id="ARBA00020311"/>
    </source>
</evidence>
<keyword evidence="13 16" id="KW-0234">DNA repair</keyword>
<dbReference type="InterPro" id="IPR029060">
    <property type="entry name" value="PIN-like_dom_sf"/>
</dbReference>
<gene>
    <name evidence="16 20" type="primary">polA</name>
    <name evidence="20" type="ORF">QIA00_02720</name>
</gene>
<dbReference type="SUPFAM" id="SSF53098">
    <property type="entry name" value="Ribonuclease H-like"/>
    <property type="match status" value="1"/>
</dbReference>
<evidence type="ECO:0000256" key="10">
    <source>
        <dbReference type="ARBA" id="ARBA00022839"/>
    </source>
</evidence>
<keyword evidence="7" id="KW-0540">Nuclease</keyword>
<evidence type="ECO:0000256" key="2">
    <source>
        <dbReference type="ARBA" id="ARBA00012417"/>
    </source>
</evidence>
<keyword evidence="21" id="KW-1185">Reference proteome</keyword>
<dbReference type="CDD" id="cd09859">
    <property type="entry name" value="PIN_53EXO"/>
    <property type="match status" value="1"/>
</dbReference>
<dbReference type="Gene3D" id="3.40.50.1010">
    <property type="entry name" value="5'-nuclease"/>
    <property type="match status" value="1"/>
</dbReference>
<dbReference type="InterPro" id="IPR008918">
    <property type="entry name" value="HhH2"/>
</dbReference>
<dbReference type="InterPro" id="IPR002298">
    <property type="entry name" value="DNA_polymerase_A"/>
</dbReference>
<dbReference type="CDD" id="cd06139">
    <property type="entry name" value="DNA_polA_I_Ecoli_like_exo"/>
    <property type="match status" value="1"/>
</dbReference>
<dbReference type="InterPro" id="IPR036397">
    <property type="entry name" value="RNaseH_sf"/>
</dbReference>
<evidence type="ECO:0000256" key="9">
    <source>
        <dbReference type="ARBA" id="ARBA00022801"/>
    </source>
</evidence>
<keyword evidence="12 16" id="KW-0238">DNA-binding</keyword>
<dbReference type="Pfam" id="PF00476">
    <property type="entry name" value="DNA_pol_A"/>
    <property type="match status" value="1"/>
</dbReference>
<dbReference type="Proteomes" id="UP001305925">
    <property type="component" value="Chromosome"/>
</dbReference>
<dbReference type="InterPro" id="IPR002562">
    <property type="entry name" value="3'-5'_exonuclease_dom"/>
</dbReference>
<dbReference type="SMART" id="SM00474">
    <property type="entry name" value="35EXOc"/>
    <property type="match status" value="1"/>
</dbReference>
<dbReference type="PRINTS" id="PR00868">
    <property type="entry name" value="DNAPOLI"/>
</dbReference>
<keyword evidence="10 16" id="KW-0269">Exonuclease</keyword>
<dbReference type="InterPro" id="IPR020046">
    <property type="entry name" value="5-3_exonucl_a-hlix_arch_N"/>
</dbReference>
<dbReference type="InterPro" id="IPR001098">
    <property type="entry name" value="DNA-dir_DNA_pol_A_palm_dom"/>
</dbReference>
<evidence type="ECO:0000256" key="16">
    <source>
        <dbReference type="RuleBase" id="RU004460"/>
    </source>
</evidence>
<dbReference type="SMART" id="SM00475">
    <property type="entry name" value="53EXOc"/>
    <property type="match status" value="1"/>
</dbReference>
<dbReference type="NCBIfam" id="NF004397">
    <property type="entry name" value="PRK05755.1"/>
    <property type="match status" value="1"/>
</dbReference>
<evidence type="ECO:0000256" key="5">
    <source>
        <dbReference type="ARBA" id="ARBA00022695"/>
    </source>
</evidence>
<dbReference type="InterPro" id="IPR020045">
    <property type="entry name" value="DNA_polI_H3TH"/>
</dbReference>
<evidence type="ECO:0000256" key="12">
    <source>
        <dbReference type="ARBA" id="ARBA00023125"/>
    </source>
</evidence>
<dbReference type="Gene3D" id="1.10.150.20">
    <property type="entry name" value="5' to 3' exonuclease, C-terminal subdomain"/>
    <property type="match status" value="2"/>
</dbReference>
<dbReference type="SMART" id="SM00482">
    <property type="entry name" value="POLAc"/>
    <property type="match status" value="1"/>
</dbReference>
<dbReference type="PANTHER" id="PTHR10133:SF27">
    <property type="entry name" value="DNA POLYMERASE NU"/>
    <property type="match status" value="1"/>
</dbReference>
<evidence type="ECO:0000259" key="17">
    <source>
        <dbReference type="SMART" id="SM00474"/>
    </source>
</evidence>
<dbReference type="CDD" id="cd08637">
    <property type="entry name" value="DNA_pol_A_pol_I_C"/>
    <property type="match status" value="1"/>
</dbReference>
<evidence type="ECO:0000313" key="21">
    <source>
        <dbReference type="Proteomes" id="UP001305925"/>
    </source>
</evidence>
<dbReference type="SUPFAM" id="SSF47807">
    <property type="entry name" value="5' to 3' exonuclease, C-terminal subdomain"/>
    <property type="match status" value="1"/>
</dbReference>
<dbReference type="Gene3D" id="1.20.1060.10">
    <property type="entry name" value="Taq DNA Polymerase, Chain T, domain 4"/>
    <property type="match status" value="1"/>
</dbReference>
<feature type="domain" description="3'-5' exonuclease" evidence="17">
    <location>
        <begin position="321"/>
        <end position="500"/>
    </location>
</feature>
<organism evidence="20 21">
    <name type="scientific">Borreliella americana</name>
    <dbReference type="NCBI Taxonomy" id="478807"/>
    <lineage>
        <taxon>Bacteria</taxon>
        <taxon>Pseudomonadati</taxon>
        <taxon>Spirochaetota</taxon>
        <taxon>Spirochaetia</taxon>
        <taxon>Spirochaetales</taxon>
        <taxon>Borreliaceae</taxon>
        <taxon>Borreliella</taxon>
    </lineage>
</organism>
<dbReference type="SUPFAM" id="SSF88723">
    <property type="entry name" value="PIN domain-like"/>
    <property type="match status" value="1"/>
</dbReference>
<protein>
    <recommendedName>
        <fullName evidence="3 15">DNA polymerase I</fullName>
        <ecNumber evidence="2 15">2.7.7.7</ecNumber>
    </recommendedName>
</protein>
<evidence type="ECO:0000313" key="20">
    <source>
        <dbReference type="EMBL" id="WNY64170.1"/>
    </source>
</evidence>
<keyword evidence="6 16" id="KW-0235">DNA replication</keyword>
<feature type="domain" description="DNA-directed DNA polymerase family A palm" evidence="19">
    <location>
        <begin position="666"/>
        <end position="872"/>
    </location>
</feature>
<evidence type="ECO:0000256" key="4">
    <source>
        <dbReference type="ARBA" id="ARBA00022679"/>
    </source>
</evidence>
<evidence type="ECO:0000256" key="15">
    <source>
        <dbReference type="NCBIfam" id="TIGR00593"/>
    </source>
</evidence>
<dbReference type="InterPro" id="IPR036279">
    <property type="entry name" value="5-3_exonuclease_C_sf"/>
</dbReference>
<sequence length="908" mass="105695">MKELYLIDALNIIFRNYHVMKNYPLLNTQGENVNAFIGFFKTLFFIIKEKNPEHLIITFDSEVPTFRKQKYPKYKATRDLPPDDLIPQIGWIKEGLLKAKIPIFELEGYEADDLLASFAKKAAKNNYLTYIISPDKDLLQTMSEYIKILKIENNSFIEMDNEYVIKKFGVNSFQIKDYLAIVGDRSDNIPGIKGIGPKGAANLLKEFKTLDGIYSNLELINKKHQELLIKEKENAFLSYELVSLEENLKIPEIENFALKNFSEEIISLFEKHSAIALIKTYKKDILKQEKENADQKSLFKQEPITNSLDDINTIDTENVKYRSITTKIELDDLIESLKKAKYISIDTETSSLDTYTAKLIGISVSFKEFEGYYIPIEAKGKIYIEKNYIIQKFNNLFESNPKIIGQNFKFDYKILKNNGFSPIPPYFDTMIAAYLIDTNSKVSLDFLAEKYLMHKNIKYEDVIQKNDNFANISLEMATSYSSEDADITFRLFNIFTKKLKEDKLDKLMHEIEMPFNKVIIEMEENGIYLDKEYLKEYGKELGKELEVIENEIIKSIGIDFNLNSPKQMHEILFEKLNLKLPEKMKKDSTDIKVLESLREQHESIENLIKYRQIAKLKSTYTDNLIELINYKTNRLHTSFIQTKTATGRITSINPNLQNIPIKDEKGRKIRKAFKPENGNIFISADYSQIELAILAHLSQDEVLIKAFENNKDIHTETASKLFKIEKKEITPNLRRIAKSINFGIIYRMSDFRLAKELRITKEEAKGFINSYFEFYPKIKEFIINQINFVRNTGYSETILKRRRYIKEINSNNYLERSAAERIAINSTIQGSAADIMKIAMVKVFNEFKSKKMKSKILLQVHDEMLIESPIEEENEVKKILKIMMETAYTLNLPLRANIETGKSWGEIH</sequence>
<comment type="catalytic activity">
    <reaction evidence="14 16">
        <text>DNA(n) + a 2'-deoxyribonucleoside 5'-triphosphate = DNA(n+1) + diphosphate</text>
        <dbReference type="Rhea" id="RHEA:22508"/>
        <dbReference type="Rhea" id="RHEA-COMP:17339"/>
        <dbReference type="Rhea" id="RHEA-COMP:17340"/>
        <dbReference type="ChEBI" id="CHEBI:33019"/>
        <dbReference type="ChEBI" id="CHEBI:61560"/>
        <dbReference type="ChEBI" id="CHEBI:173112"/>
        <dbReference type="EC" id="2.7.7.7"/>
    </reaction>
</comment>